<evidence type="ECO:0000313" key="2">
    <source>
        <dbReference type="EMBL" id="MXY92354.1"/>
    </source>
</evidence>
<organism evidence="2">
    <name type="scientific">Caldilineaceae bacterium SB0664_bin_27</name>
    <dbReference type="NCBI Taxonomy" id="2605260"/>
    <lineage>
        <taxon>Bacteria</taxon>
        <taxon>Bacillati</taxon>
        <taxon>Chloroflexota</taxon>
        <taxon>Caldilineae</taxon>
        <taxon>Caldilineales</taxon>
        <taxon>Caldilineaceae</taxon>
    </lineage>
</organism>
<reference evidence="2" key="1">
    <citation type="submission" date="2019-09" db="EMBL/GenBank/DDBJ databases">
        <title>Characterisation of the sponge microbiome using genome-centric metagenomics.</title>
        <authorList>
            <person name="Engelberts J.P."/>
            <person name="Robbins S.J."/>
            <person name="De Goeij J.M."/>
            <person name="Aranda M."/>
            <person name="Bell S.C."/>
            <person name="Webster N.S."/>
        </authorList>
    </citation>
    <scope>NUCLEOTIDE SEQUENCE</scope>
    <source>
        <strain evidence="2">SB0664_bin_27</strain>
    </source>
</reference>
<feature type="region of interest" description="Disordered" evidence="1">
    <location>
        <begin position="152"/>
        <end position="202"/>
    </location>
</feature>
<gene>
    <name evidence="2" type="ORF">F4Y42_02790</name>
</gene>
<dbReference type="EMBL" id="VXRG01000028">
    <property type="protein sequence ID" value="MXY92354.1"/>
    <property type="molecule type" value="Genomic_DNA"/>
</dbReference>
<sequence length="202" mass="22415">MAEKLRIFVSATKDLEQERALVGRTLAELPVQVGAEIRRTPTAGVDYDTLFELISNVDRIYFLLGRDITAPFGAEWQLAIRLERTIIPYKLDGMRTQAGREFLRIAHAPWKTFQNSRQLGQQIGLDLIDTLLHPENRYGLQLMEVEGLQQSRQNLRRGMESSTSQSQQGARGAGIPGGAEGGGVILDPAEAQSLIGEDLDEL</sequence>
<protein>
    <recommendedName>
        <fullName evidence="3">DUF4062 domain-containing protein</fullName>
    </recommendedName>
</protein>
<dbReference type="AlphaFoldDB" id="A0A6B0YMT9"/>
<evidence type="ECO:0000256" key="1">
    <source>
        <dbReference type="SAM" id="MobiDB-lite"/>
    </source>
</evidence>
<feature type="compositionally biased region" description="Gly residues" evidence="1">
    <location>
        <begin position="171"/>
        <end position="184"/>
    </location>
</feature>
<comment type="caution">
    <text evidence="2">The sequence shown here is derived from an EMBL/GenBank/DDBJ whole genome shotgun (WGS) entry which is preliminary data.</text>
</comment>
<proteinExistence type="predicted"/>
<name>A0A6B0YMT9_9CHLR</name>
<evidence type="ECO:0008006" key="3">
    <source>
        <dbReference type="Google" id="ProtNLM"/>
    </source>
</evidence>
<accession>A0A6B0YMT9</accession>